<keyword evidence="3" id="KW-1185">Reference proteome</keyword>
<reference evidence="3" key="1">
    <citation type="journal article" date="2014" name="Genome Announc.">
        <title>Draft genome sequence of Colletotrichum sublineola, a destructive pathogen of cultivated sorghum.</title>
        <authorList>
            <person name="Baroncelli R."/>
            <person name="Sanz-Martin J.M."/>
            <person name="Rech G.E."/>
            <person name="Sukno S.A."/>
            <person name="Thon M.R."/>
        </authorList>
    </citation>
    <scope>NUCLEOTIDE SEQUENCE [LARGE SCALE GENOMIC DNA]</scope>
    <source>
        <strain evidence="3">TX430BB</strain>
    </source>
</reference>
<dbReference type="OrthoDB" id="3476938at2759"/>
<accession>A0A066XN44</accession>
<protein>
    <submittedName>
        <fullName evidence="2">Uncharacterized protein</fullName>
    </submittedName>
</protein>
<proteinExistence type="predicted"/>
<name>A0A066XN44_COLSU</name>
<feature type="signal peptide" evidence="1">
    <location>
        <begin position="1"/>
        <end position="17"/>
    </location>
</feature>
<evidence type="ECO:0000256" key="1">
    <source>
        <dbReference type="SAM" id="SignalP"/>
    </source>
</evidence>
<dbReference type="HOGENOM" id="CLU_166985_0_0_1"/>
<sequence length="82" mass="8618">MKFTAILLTAFLTGVLAKDCGFPNGPDCKSAGKGANGLEQFVDDGCCVFPARCGNGDGGNVCELVSANPPAKDQRKNNRRRL</sequence>
<dbReference type="EMBL" id="JMSE01000564">
    <property type="protein sequence ID" value="KDN69084.1"/>
    <property type="molecule type" value="Genomic_DNA"/>
</dbReference>
<comment type="caution">
    <text evidence="2">The sequence shown here is derived from an EMBL/GenBank/DDBJ whole genome shotgun (WGS) entry which is preliminary data.</text>
</comment>
<organism evidence="2 3">
    <name type="scientific">Colletotrichum sublineola</name>
    <name type="common">Sorghum anthracnose fungus</name>
    <dbReference type="NCBI Taxonomy" id="1173701"/>
    <lineage>
        <taxon>Eukaryota</taxon>
        <taxon>Fungi</taxon>
        <taxon>Dikarya</taxon>
        <taxon>Ascomycota</taxon>
        <taxon>Pezizomycotina</taxon>
        <taxon>Sordariomycetes</taxon>
        <taxon>Hypocreomycetidae</taxon>
        <taxon>Glomerellales</taxon>
        <taxon>Glomerellaceae</taxon>
        <taxon>Colletotrichum</taxon>
        <taxon>Colletotrichum graminicola species complex</taxon>
    </lineage>
</organism>
<evidence type="ECO:0000313" key="2">
    <source>
        <dbReference type="EMBL" id="KDN69084.1"/>
    </source>
</evidence>
<dbReference type="Proteomes" id="UP000027238">
    <property type="component" value="Unassembled WGS sequence"/>
</dbReference>
<gene>
    <name evidence="2" type="ORF">CSUB01_11799</name>
</gene>
<feature type="chain" id="PRO_5001635103" evidence="1">
    <location>
        <begin position="18"/>
        <end position="82"/>
    </location>
</feature>
<evidence type="ECO:0000313" key="3">
    <source>
        <dbReference type="Proteomes" id="UP000027238"/>
    </source>
</evidence>
<keyword evidence="1" id="KW-0732">Signal</keyword>
<dbReference type="AlphaFoldDB" id="A0A066XN44"/>